<feature type="region of interest" description="Disordered" evidence="1">
    <location>
        <begin position="843"/>
        <end position="871"/>
    </location>
</feature>
<protein>
    <submittedName>
        <fullName evidence="2">Contractile injection system tape measure protein</fullName>
    </submittedName>
</protein>
<feature type="compositionally biased region" description="Basic and acidic residues" evidence="1">
    <location>
        <begin position="432"/>
        <end position="441"/>
    </location>
</feature>
<keyword evidence="3" id="KW-1185">Reference proteome</keyword>
<evidence type="ECO:0000313" key="3">
    <source>
        <dbReference type="Proteomes" id="UP001219630"/>
    </source>
</evidence>
<dbReference type="Proteomes" id="UP001219630">
    <property type="component" value="Chromosome"/>
</dbReference>
<dbReference type="EMBL" id="CP114280">
    <property type="protein sequence ID" value="WFN54930.1"/>
    <property type="molecule type" value="Genomic_DNA"/>
</dbReference>
<sequence length="1273" mass="142705">MTQPHRIDTAILTFDVDTPALATQLEQQAPRWVKHVLLEHMDTLFGRFSPPHQHWVIDQLTLDLGVLPADDIAQQATPALERQLVALFAASPAAMTDATPTDAPGTPPPLTKQDAAPPITVWDDAQASWQQLHFFLQRGVMPWHYPSRVGWYQGEDGRHWLAEAVRLHHTRLMQLLRTSAQPHALLARLVSQLPANALSRWLARLDPTYQTIALHSLAIRRDTAALPAALRLQLHHHWHQRIHQALMQRRLHQELLPLWPELIGPQRQRFQLALYACSQQPEIIRAIAQALDDAYFDDVLLLLAPQAHPFLRDVIRQPHWFTPAETPPAPETLAGARHHLHEFTLHYLLVQRGSQFNKRRYLAGLVARMAAHYNLAHTAMLDSLHQHLTLWQGDSALRQQLLSLLALLRDTLAPPAQRVPPSQAYPAQPVAGERHHDEPDEPARTASRWLWWQQALQHGDEETVNLIWQRCHSEDLPLLSHLLFSCAQAERVRQHWIAHFGIPTRERLLNLLEPAAAPFIHLVLTEVQASAPPPTGEGLNTPQLTESLWHLTLNYLLAARGSEFNRRAYLDMLLRQVAAHHNLSYPRLLEALQHALQRPPVNTALHQSLLALLAALACEPPASSPVQLASPPPEPDNTGADDTGQYAGDAAPQSHELHESHESHDATPADAATAPDLPVWRSEEDIAPSPLPPLDSACYQYLQHVLRHANPTRRFQPPQEAYAHWSQHRHGEPDDVLRCLGYLQAYNPLLIQRLQATSACYPARWQRLCAALRPSQAVRIVMLLLQLRQPALRHHPITRALDYATRALSPTQRQAFYGEVMAQLAANQLPDWQAIRRAVSLSPAPRVTAPPPPNPTPKPAARVSPRASQRLTPDQARDCLTRFCADAAPRLTGEVIAALRTLLAHDIEALCRLLLPCLRSASNARQLAARLPESLHTALLSHRCRDDFMALYPYARLITNLCLHHPLYRAKPQTLESLFWYGLYQALPTTGARVDIAPFIRRYLALLGADWQQRSHSDAPEPLYRFLLEQAATHVLPATHRLTERLRACLQPPYLPQPEARPDRHDGAPGKTAAAQTPAHDATPTSLPLPVSAAVPDWGGDEPLGPDDPIVVTNAGLVLFAPYLPRLFTTLRLVQQGEFCGESARYQAIACLHSLVDAGPMGAEYQLALNKLLCGMPLNAALPATAAPDSDSRNTLVSLLDAVRQHWKALGQTSSLGLQQTFLQREGHLWRQADSWRLEVLAGPFDMLLDHLPWSFSPIKYPWMAHPLQVVWR</sequence>
<dbReference type="RefSeq" id="WP_240632823.1">
    <property type="nucleotide sequence ID" value="NZ_CP114280.1"/>
</dbReference>
<feature type="compositionally biased region" description="Pro residues" evidence="1">
    <location>
        <begin position="848"/>
        <end position="858"/>
    </location>
</feature>
<name>A0ABY8G4R0_9GAMM</name>
<proteinExistence type="predicted"/>
<feature type="region of interest" description="Disordered" evidence="1">
    <location>
        <begin position="1053"/>
        <end position="1102"/>
    </location>
</feature>
<dbReference type="Pfam" id="PF19268">
    <property type="entry name" value="CIS_TMP"/>
    <property type="match status" value="2"/>
</dbReference>
<reference evidence="2 3" key="1">
    <citation type="submission" date="2022-12" db="EMBL/GenBank/DDBJ databases">
        <title>Complete genome sequencing of Dickeya lacustris type strain LMG30899.</title>
        <authorList>
            <person name="Dobhal S."/>
            <person name="Arizala D."/>
            <person name="Arif M."/>
        </authorList>
    </citation>
    <scope>NUCLEOTIDE SEQUENCE [LARGE SCALE GENOMIC DNA]</scope>
    <source>
        <strain evidence="2 3">LMG30899</strain>
    </source>
</reference>
<evidence type="ECO:0000313" key="2">
    <source>
        <dbReference type="EMBL" id="WFN54930.1"/>
    </source>
</evidence>
<evidence type="ECO:0000256" key="1">
    <source>
        <dbReference type="SAM" id="MobiDB-lite"/>
    </source>
</evidence>
<dbReference type="InterPro" id="IPR045538">
    <property type="entry name" value="CIS_TMP"/>
</dbReference>
<accession>A0ABY8G4R0</accession>
<feature type="region of interest" description="Disordered" evidence="1">
    <location>
        <begin position="96"/>
        <end position="116"/>
    </location>
</feature>
<feature type="region of interest" description="Disordered" evidence="1">
    <location>
        <begin position="417"/>
        <end position="441"/>
    </location>
</feature>
<feature type="region of interest" description="Disordered" evidence="1">
    <location>
        <begin position="622"/>
        <end position="672"/>
    </location>
</feature>
<organism evidence="2 3">
    <name type="scientific">Dickeya lacustris</name>
    <dbReference type="NCBI Taxonomy" id="2259638"/>
    <lineage>
        <taxon>Bacteria</taxon>
        <taxon>Pseudomonadati</taxon>
        <taxon>Pseudomonadota</taxon>
        <taxon>Gammaproteobacteria</taxon>
        <taxon>Enterobacterales</taxon>
        <taxon>Pectobacteriaceae</taxon>
        <taxon>Dickeya</taxon>
    </lineage>
</organism>
<feature type="compositionally biased region" description="Basic and acidic residues" evidence="1">
    <location>
        <begin position="655"/>
        <end position="667"/>
    </location>
</feature>
<gene>
    <name evidence="2" type="ORF">O1Q98_14925</name>
</gene>